<dbReference type="RefSeq" id="WP_042843851.1">
    <property type="nucleotide sequence ID" value="NZ_ABEXNG020000091.1"/>
</dbReference>
<keyword evidence="1" id="KW-0732">Signal</keyword>
<accession>A0A2R3M383</accession>
<proteinExistence type="predicted"/>
<evidence type="ECO:0000313" key="2">
    <source>
        <dbReference type="EMBL" id="MBX6980891.1"/>
    </source>
</evidence>
<comment type="caution">
    <text evidence="2">The sequence shown here is derived from an EMBL/GenBank/DDBJ whole genome shotgun (WGS) entry which is preliminary data.</text>
</comment>
<name>A0A2R3M383_PRORE</name>
<dbReference type="Pfam" id="PF07027">
    <property type="entry name" value="DUF1318"/>
    <property type="match status" value="1"/>
</dbReference>
<reference evidence="2" key="1">
    <citation type="submission" date="2019-02" db="EMBL/GenBank/DDBJ databases">
        <title>Genomic characterization of isolates from hospital effluents in KZN, South Africa.</title>
        <authorList>
            <person name="Ntshobeni N."/>
            <person name="Allam M."/>
            <person name="Ismail A."/>
            <person name="Amoako D."/>
            <person name="Essack S."/>
            <person name="Chenia H."/>
        </authorList>
    </citation>
    <scope>NUCLEOTIDE SEQUENCE</scope>
    <source>
        <strain evidence="2">AFE97_S1</strain>
    </source>
</reference>
<evidence type="ECO:0000313" key="3">
    <source>
        <dbReference type="Proteomes" id="UP000824410"/>
    </source>
</evidence>
<evidence type="ECO:0000256" key="1">
    <source>
        <dbReference type="SAM" id="SignalP"/>
    </source>
</evidence>
<protein>
    <submittedName>
        <fullName evidence="2">DUF1318 domain-containing protein</fullName>
    </submittedName>
</protein>
<organism evidence="2 3">
    <name type="scientific">Providencia rettgeri</name>
    <dbReference type="NCBI Taxonomy" id="587"/>
    <lineage>
        <taxon>Bacteria</taxon>
        <taxon>Pseudomonadati</taxon>
        <taxon>Pseudomonadota</taxon>
        <taxon>Gammaproteobacteria</taxon>
        <taxon>Enterobacterales</taxon>
        <taxon>Morganellaceae</taxon>
        <taxon>Providencia</taxon>
    </lineage>
</organism>
<dbReference type="AlphaFoldDB" id="A0A2R3M383"/>
<dbReference type="InterPro" id="IPR008309">
    <property type="entry name" value="YdbL"/>
</dbReference>
<dbReference type="PIRSF" id="PIRSF025560">
    <property type="entry name" value="UCP025560"/>
    <property type="match status" value="1"/>
</dbReference>
<feature type="chain" id="PRO_5044384944" evidence="1">
    <location>
        <begin position="22"/>
        <end position="109"/>
    </location>
</feature>
<dbReference type="OrthoDB" id="9798130at2"/>
<gene>
    <name evidence="2" type="ORF">EX242_11550</name>
</gene>
<dbReference type="EMBL" id="SHDO01000010">
    <property type="protein sequence ID" value="MBX6980891.1"/>
    <property type="molecule type" value="Genomic_DNA"/>
</dbReference>
<dbReference type="Proteomes" id="UP000824410">
    <property type="component" value="Unassembled WGS sequence"/>
</dbReference>
<sequence>MSKIIKVLALCSLFSVFQSMALTIDEAKDRGVLGETLSGYLAPVNTNNPDAVKLANQINQEREKKYSEIAKKNNLKTSEVARIAGQKLVERASEGEYVRGINGQWLQKN</sequence>
<feature type="signal peptide" evidence="1">
    <location>
        <begin position="1"/>
        <end position="21"/>
    </location>
</feature>